<accession>A0A8C9FBA3</accession>
<dbReference type="GO" id="GO:0006021">
    <property type="term" value="P:inositol biosynthetic process"/>
    <property type="evidence" value="ECO:0007669"/>
    <property type="project" value="InterPro"/>
</dbReference>
<feature type="region of interest" description="Disordered" evidence="1">
    <location>
        <begin position="152"/>
        <end position="176"/>
    </location>
</feature>
<dbReference type="InterPro" id="IPR002587">
    <property type="entry name" value="Myo-inos-1-P_Synthase"/>
</dbReference>
<reference evidence="2" key="2">
    <citation type="submission" date="2025-09" db="UniProtKB">
        <authorList>
            <consortium name="Ensembl"/>
        </authorList>
    </citation>
    <scope>IDENTIFICATION</scope>
</reference>
<dbReference type="Ensembl" id="ENSPSTT00000012422.1">
    <property type="protein sequence ID" value="ENSPSTP00000011843.1"/>
    <property type="gene ID" value="ENSPSTG00000008333.1"/>
</dbReference>
<evidence type="ECO:0000256" key="1">
    <source>
        <dbReference type="SAM" id="MobiDB-lite"/>
    </source>
</evidence>
<keyword evidence="3" id="KW-1185">Reference proteome</keyword>
<protein>
    <recommendedName>
        <fullName evidence="4">Inositol-3-phosphate synthase 1</fullName>
    </recommendedName>
</protein>
<dbReference type="Pfam" id="PF07994">
    <property type="entry name" value="NAD_binding_5"/>
    <property type="match status" value="1"/>
</dbReference>
<name>A0A8C9FBA3_PAVCR</name>
<dbReference type="GO" id="GO:0008654">
    <property type="term" value="P:phospholipid biosynthetic process"/>
    <property type="evidence" value="ECO:0007669"/>
    <property type="project" value="InterPro"/>
</dbReference>
<sequence length="176" mass="18872">MAAQRWVPASPEPRAEALEPFVVESPDVAYSKDFIEAQYTYSTAHVCREGGVTKVRPCSTRFTFRTARHVPRLGLMLVGWGGNNGTTVTAAVLANRLGLSWMTKTGRKKANYYGSLLQASTVCLGAGPTGDVYVPFRDLLPMVHPNDIVFDGRRGAGPDPPGPPALSVCPPGCPRG</sequence>
<proteinExistence type="predicted"/>
<dbReference type="SUPFAM" id="SSF51735">
    <property type="entry name" value="NAD(P)-binding Rossmann-fold domains"/>
    <property type="match status" value="1"/>
</dbReference>
<dbReference type="InterPro" id="IPR036291">
    <property type="entry name" value="NAD(P)-bd_dom_sf"/>
</dbReference>
<evidence type="ECO:0008006" key="4">
    <source>
        <dbReference type="Google" id="ProtNLM"/>
    </source>
</evidence>
<organism evidence="2 3">
    <name type="scientific">Pavo cristatus</name>
    <name type="common">Indian peafowl</name>
    <name type="synonym">Blue peafowl</name>
    <dbReference type="NCBI Taxonomy" id="9049"/>
    <lineage>
        <taxon>Eukaryota</taxon>
        <taxon>Metazoa</taxon>
        <taxon>Chordata</taxon>
        <taxon>Craniata</taxon>
        <taxon>Vertebrata</taxon>
        <taxon>Euteleostomi</taxon>
        <taxon>Archelosauria</taxon>
        <taxon>Archosauria</taxon>
        <taxon>Dinosauria</taxon>
        <taxon>Saurischia</taxon>
        <taxon>Theropoda</taxon>
        <taxon>Coelurosauria</taxon>
        <taxon>Aves</taxon>
        <taxon>Neognathae</taxon>
        <taxon>Galloanserae</taxon>
        <taxon>Galliformes</taxon>
        <taxon>Phasianidae</taxon>
        <taxon>Phasianinae</taxon>
        <taxon>Pavo</taxon>
    </lineage>
</organism>
<dbReference type="PANTHER" id="PTHR11510">
    <property type="entry name" value="MYO-INOSITOL-1 PHOSPHATE SYNTHASE"/>
    <property type="match status" value="1"/>
</dbReference>
<dbReference type="Proteomes" id="UP000694428">
    <property type="component" value="Unplaced"/>
</dbReference>
<dbReference type="AlphaFoldDB" id="A0A8C9FBA3"/>
<dbReference type="GO" id="GO:0004512">
    <property type="term" value="F:inositol-3-phosphate synthase activity"/>
    <property type="evidence" value="ECO:0007669"/>
    <property type="project" value="InterPro"/>
</dbReference>
<dbReference type="Gene3D" id="3.40.50.720">
    <property type="entry name" value="NAD(P)-binding Rossmann-like Domain"/>
    <property type="match status" value="1"/>
</dbReference>
<evidence type="ECO:0000313" key="2">
    <source>
        <dbReference type="Ensembl" id="ENSPSTP00000011843.1"/>
    </source>
</evidence>
<reference evidence="2" key="1">
    <citation type="submission" date="2025-08" db="UniProtKB">
        <authorList>
            <consortium name="Ensembl"/>
        </authorList>
    </citation>
    <scope>IDENTIFICATION</scope>
</reference>
<evidence type="ECO:0000313" key="3">
    <source>
        <dbReference type="Proteomes" id="UP000694428"/>
    </source>
</evidence>